<accession>A0AA46UPJ4</accession>
<dbReference type="EMBL" id="CP097357">
    <property type="protein sequence ID" value="UYV29567.1"/>
    <property type="molecule type" value="Genomic_DNA"/>
</dbReference>
<dbReference type="RefSeq" id="WP_054389102.1">
    <property type="nucleotide sequence ID" value="NZ_CP097357.1"/>
</dbReference>
<sequence length="137" mass="15021">MIKKVINGIKKMNNKIPAAVITASISAVALVAAHQKLNTEEDKVNKESVDVLVDTITQLQSTNGNQSIINKELAKSLSNEKGELLGINIQEVLAKSDWSSKYNPYGYFEETHSNAGENPSGCYTNCHSNCHGSRSWR</sequence>
<keyword evidence="1" id="KW-0614">Plasmid</keyword>
<gene>
    <name evidence="1" type="ORF">M5598_26695</name>
</gene>
<evidence type="ECO:0000313" key="2">
    <source>
        <dbReference type="Proteomes" id="UP001163036"/>
    </source>
</evidence>
<protein>
    <submittedName>
        <fullName evidence="1">Uncharacterized protein</fullName>
    </submittedName>
</protein>
<proteinExistence type="predicted"/>
<evidence type="ECO:0000313" key="1">
    <source>
        <dbReference type="EMBL" id="UYV29567.1"/>
    </source>
</evidence>
<dbReference type="AlphaFoldDB" id="A0AA46UPJ4"/>
<geneLocation type="plasmid" evidence="1 2">
    <name>pVP-16-VB00198-1</name>
</geneLocation>
<reference evidence="1" key="1">
    <citation type="submission" date="2022-05" db="EMBL/GenBank/DDBJ databases">
        <title>Megaplasmid of Vibrio parahaemolyticus.</title>
        <authorList>
            <person name="Strauch E."/>
            <person name="Borowiak M."/>
        </authorList>
    </citation>
    <scope>NUCLEOTIDE SEQUENCE</scope>
    <source>
        <strain evidence="1">16-VB00198</strain>
        <plasmid evidence="1">pVP-16-VB00198-1</plasmid>
    </source>
</reference>
<dbReference type="Proteomes" id="UP001163036">
    <property type="component" value="Plasmid pVP-16-VB00198-1"/>
</dbReference>
<organism evidence="1 2">
    <name type="scientific">Vibrio parahaemolyticus</name>
    <dbReference type="NCBI Taxonomy" id="670"/>
    <lineage>
        <taxon>Bacteria</taxon>
        <taxon>Pseudomonadati</taxon>
        <taxon>Pseudomonadota</taxon>
        <taxon>Gammaproteobacteria</taxon>
        <taxon>Vibrionales</taxon>
        <taxon>Vibrionaceae</taxon>
        <taxon>Vibrio</taxon>
    </lineage>
</organism>
<name>A0AA46UPJ4_VIBPH</name>